<evidence type="ECO:0000256" key="3">
    <source>
        <dbReference type="ARBA" id="ARBA00022801"/>
    </source>
</evidence>
<dbReference type="WBParaSite" id="HPBE_0001526201-mRNA-1">
    <property type="protein sequence ID" value="HPBE_0001526201-mRNA-1"/>
    <property type="gene ID" value="HPBE_0001526201"/>
</dbReference>
<evidence type="ECO:0000313" key="6">
    <source>
        <dbReference type="WBParaSite" id="HPBE_0001526201-mRNA-1"/>
    </source>
</evidence>
<protein>
    <submittedName>
        <fullName evidence="6">5'-nucleotidase domain containing 3</fullName>
    </submittedName>
</protein>
<evidence type="ECO:0000313" key="5">
    <source>
        <dbReference type="Proteomes" id="UP000050761"/>
    </source>
</evidence>
<evidence type="ECO:0000256" key="2">
    <source>
        <dbReference type="ARBA" id="ARBA00022723"/>
    </source>
</evidence>
<dbReference type="AlphaFoldDB" id="A0A183G1Y8"/>
<organism evidence="5 6">
    <name type="scientific">Heligmosomoides polygyrus</name>
    <name type="common">Parasitic roundworm</name>
    <dbReference type="NCBI Taxonomy" id="6339"/>
    <lineage>
        <taxon>Eukaryota</taxon>
        <taxon>Metazoa</taxon>
        <taxon>Ecdysozoa</taxon>
        <taxon>Nematoda</taxon>
        <taxon>Chromadorea</taxon>
        <taxon>Rhabditida</taxon>
        <taxon>Rhabditina</taxon>
        <taxon>Rhabditomorpha</taxon>
        <taxon>Strongyloidea</taxon>
        <taxon>Heligmosomidae</taxon>
        <taxon>Heligmosomoides</taxon>
    </lineage>
</organism>
<dbReference type="InterPro" id="IPR036412">
    <property type="entry name" value="HAD-like_sf"/>
</dbReference>
<reference evidence="6" key="1">
    <citation type="submission" date="2019-09" db="UniProtKB">
        <authorList>
            <consortium name="WormBaseParasite"/>
        </authorList>
    </citation>
    <scope>IDENTIFICATION</scope>
</reference>
<name>A0A183G1Y8_HELPZ</name>
<evidence type="ECO:0000256" key="4">
    <source>
        <dbReference type="ARBA" id="ARBA00022842"/>
    </source>
</evidence>
<proteinExistence type="inferred from homology"/>
<dbReference type="GO" id="GO:0046872">
    <property type="term" value="F:metal ion binding"/>
    <property type="evidence" value="ECO:0007669"/>
    <property type="project" value="UniProtKB-KW"/>
</dbReference>
<keyword evidence="2" id="KW-0479">Metal-binding</keyword>
<dbReference type="InterPro" id="IPR023214">
    <property type="entry name" value="HAD_sf"/>
</dbReference>
<dbReference type="Pfam" id="PF05761">
    <property type="entry name" value="5_nucleotid"/>
    <property type="match status" value="1"/>
</dbReference>
<dbReference type="Gene3D" id="3.40.50.1000">
    <property type="entry name" value="HAD superfamily/HAD-like"/>
    <property type="match status" value="1"/>
</dbReference>
<dbReference type="PANTHER" id="PTHR12103">
    <property type="entry name" value="5'-NUCLEOTIDASE DOMAIN-CONTAINING"/>
    <property type="match status" value="1"/>
</dbReference>
<dbReference type="GO" id="GO:0008253">
    <property type="term" value="F:5'-nucleotidase activity"/>
    <property type="evidence" value="ECO:0007669"/>
    <property type="project" value="TreeGrafter"/>
</dbReference>
<accession>A0A183G1Y8</accession>
<evidence type="ECO:0000256" key="1">
    <source>
        <dbReference type="ARBA" id="ARBA00009589"/>
    </source>
</evidence>
<sequence>LPQLIDLFSLPWAGLLSTVVHYCDLHNIVFDPKCLYDDLAECVKQVHVTGEMYQKVTDDLENYVHPNEGLNKYLEMLHSSGKELFVVTNSPFKFIDAGMTYMLGSDWRRYFKYIVVSAKKPTFFHGREPFRIYDPTQDVVRFEKVGRLEEGQIYSGGNIDDLSNRAGLKDKGVLYFGDHIYTDLADPILRLGWRTAAVVPELAREIRIQNDDSYRNTIQWLEMLTAIIEMMQPGSIEDSECAKLIDQWRTERSHFRDNAKALFNPQFGSLFRTYHNMTHFSRRLNRLSDVYTSRVPNMLKYDLNHCFFPRRNALPHENLHSVPINSDCILDLLKQNERLHRNSTPA</sequence>
<dbReference type="Proteomes" id="UP000050761">
    <property type="component" value="Unassembled WGS sequence"/>
</dbReference>
<comment type="similarity">
    <text evidence="1">Belongs to the 5'(3')-deoxyribonucleotidase family.</text>
</comment>
<keyword evidence="5" id="KW-1185">Reference proteome</keyword>
<dbReference type="InterPro" id="IPR008380">
    <property type="entry name" value="HAD-SF_hydro_IG_5-nucl"/>
</dbReference>
<dbReference type="SUPFAM" id="SSF56784">
    <property type="entry name" value="HAD-like"/>
    <property type="match status" value="1"/>
</dbReference>
<keyword evidence="3" id="KW-0378">Hydrolase</keyword>
<dbReference type="PANTHER" id="PTHR12103:SF12">
    <property type="entry name" value="FI20020P1"/>
    <property type="match status" value="1"/>
</dbReference>
<keyword evidence="4" id="KW-0460">Magnesium</keyword>